<feature type="chain" id="PRO_5017569995" evidence="2">
    <location>
        <begin position="25"/>
        <end position="676"/>
    </location>
</feature>
<dbReference type="OrthoDB" id="3353407at2759"/>
<protein>
    <submittedName>
        <fullName evidence="3">Uncharacterized protein</fullName>
    </submittedName>
</protein>
<organism evidence="3 4">
    <name type="scientific">Coleophoma crateriformis</name>
    <dbReference type="NCBI Taxonomy" id="565419"/>
    <lineage>
        <taxon>Eukaryota</taxon>
        <taxon>Fungi</taxon>
        <taxon>Dikarya</taxon>
        <taxon>Ascomycota</taxon>
        <taxon>Pezizomycotina</taxon>
        <taxon>Leotiomycetes</taxon>
        <taxon>Helotiales</taxon>
        <taxon>Dermateaceae</taxon>
        <taxon>Coleophoma</taxon>
    </lineage>
</organism>
<dbReference type="Proteomes" id="UP000256328">
    <property type="component" value="Unassembled WGS sequence"/>
</dbReference>
<feature type="region of interest" description="Disordered" evidence="1">
    <location>
        <begin position="609"/>
        <end position="636"/>
    </location>
</feature>
<dbReference type="PANTHER" id="PTHR36205">
    <property type="entry name" value="CHROMOSOME 19, WHOLE GENOME SHOTGUN SEQUENCE"/>
    <property type="match status" value="1"/>
</dbReference>
<gene>
    <name evidence="3" type="ORF">BP5796_11945</name>
</gene>
<feature type="region of interest" description="Disordered" evidence="1">
    <location>
        <begin position="655"/>
        <end position="676"/>
    </location>
</feature>
<feature type="signal peptide" evidence="2">
    <location>
        <begin position="1"/>
        <end position="24"/>
    </location>
</feature>
<feature type="compositionally biased region" description="Basic residues" evidence="1">
    <location>
        <begin position="278"/>
        <end position="288"/>
    </location>
</feature>
<reference evidence="3 4" key="1">
    <citation type="journal article" date="2018" name="IMA Fungus">
        <title>IMA Genome-F 9: Draft genome sequence of Annulohypoxylon stygium, Aspergillus mulundensis, Berkeleyomyces basicola (syn. Thielaviopsis basicola), Ceratocystis smalleyi, two Cercospora beticola strains, Coleophoma cylindrospora, Fusarium fracticaudum, Phialophora cf. hyalina, and Morchella septimelata.</title>
        <authorList>
            <person name="Wingfield B.D."/>
            <person name="Bills G.F."/>
            <person name="Dong Y."/>
            <person name="Huang W."/>
            <person name="Nel W.J."/>
            <person name="Swalarsk-Parry B.S."/>
            <person name="Vaghefi N."/>
            <person name="Wilken P.M."/>
            <person name="An Z."/>
            <person name="de Beer Z.W."/>
            <person name="De Vos L."/>
            <person name="Chen L."/>
            <person name="Duong T.A."/>
            <person name="Gao Y."/>
            <person name="Hammerbacher A."/>
            <person name="Kikkert J.R."/>
            <person name="Li Y."/>
            <person name="Li H."/>
            <person name="Li K."/>
            <person name="Li Q."/>
            <person name="Liu X."/>
            <person name="Ma X."/>
            <person name="Naidoo K."/>
            <person name="Pethybridge S.J."/>
            <person name="Sun J."/>
            <person name="Steenkamp E.T."/>
            <person name="van der Nest M.A."/>
            <person name="van Wyk S."/>
            <person name="Wingfield M.J."/>
            <person name="Xiong C."/>
            <person name="Yue Q."/>
            <person name="Zhang X."/>
        </authorList>
    </citation>
    <scope>NUCLEOTIDE SEQUENCE [LARGE SCALE GENOMIC DNA]</scope>
    <source>
        <strain evidence="3 4">BP5796</strain>
    </source>
</reference>
<dbReference type="AlphaFoldDB" id="A0A3D8QB75"/>
<proteinExistence type="predicted"/>
<keyword evidence="4" id="KW-1185">Reference proteome</keyword>
<dbReference type="Pfam" id="PF11885">
    <property type="entry name" value="DUF3405"/>
    <property type="match status" value="2"/>
</dbReference>
<keyword evidence="2" id="KW-0732">Signal</keyword>
<evidence type="ECO:0000313" key="3">
    <source>
        <dbReference type="EMBL" id="RDW59021.1"/>
    </source>
</evidence>
<accession>A0A3D8QB75</accession>
<dbReference type="InterPro" id="IPR021822">
    <property type="entry name" value="DUF3405"/>
</dbReference>
<feature type="region of interest" description="Disordered" evidence="1">
    <location>
        <begin position="262"/>
        <end position="288"/>
    </location>
</feature>
<comment type="caution">
    <text evidence="3">The sequence shown here is derived from an EMBL/GenBank/DDBJ whole genome shotgun (WGS) entry which is preliminary data.</text>
</comment>
<evidence type="ECO:0000256" key="2">
    <source>
        <dbReference type="SAM" id="SignalP"/>
    </source>
</evidence>
<evidence type="ECO:0000256" key="1">
    <source>
        <dbReference type="SAM" id="MobiDB-lite"/>
    </source>
</evidence>
<evidence type="ECO:0000313" key="4">
    <source>
        <dbReference type="Proteomes" id="UP000256328"/>
    </source>
</evidence>
<name>A0A3D8QB75_9HELO</name>
<sequence length="676" mass="76993">MLRLRTSIVLATLLIATYISFSRSSIRSNVQLFQGNSGSANLDWALDLGHRKSTGPPEQRPIEEQQPENQYKTYEEEHEALKSKTGAGSIFGNTLNNLVDTDEQLVSSATLRPTGHRFENATLYEFNPYPEYNSDAWKTQNQGKYVECDGPAGRIPDMLVFSGHSKALEDPPMGSNQDLDINSNLCFERKTRLGPYGYVGEEGDTFMKEVKGISTNVNWDKVNWGKLQKQCIEKNAGRYSEAGKLQTPGWDSIFYLRHPSARRQKTKTRPLGADKSKGGARKQQKPKRGTRTALLLRGYTGMVITDDEKQTIRTLVTELSLKSGGEYEVFLLVQQKDDSFKIENNQTAYQEALQKHIPQEFWDISVLWTDSEMQNLYPTIPGEFQNVHRSQWFSVQKFAQDYPHFDFYWNWELDSRYTGHHYDFLEKLARFGTKQPRKGLWERSNRYYIPKVHGAYDTYFRKQVEKIYGRVAVWGAVAVRKITPKGPSPPTWYQSSDDYSWGVGDDADYITVAPIYNPQTSGWIDRDAMTGYEGAAKTPRRATIGTQSRCSRKLLQIMHEENQRGNHVSSEMTPQTVALHHGLKAVYAPIPMWFDVEWDPRSLDKWFNPGKDRDSGGGGDASPFSWGGEGWEDTAVGGSEWEKTHGRTCLPPMLLHPIKDVEKPPPNFVSTSPLPY</sequence>
<dbReference type="EMBL" id="PDLN01000020">
    <property type="protein sequence ID" value="RDW59021.1"/>
    <property type="molecule type" value="Genomic_DNA"/>
</dbReference>
<dbReference type="PANTHER" id="PTHR36205:SF2">
    <property type="entry name" value="MAJOR FACILITATOR SUPERFAMILY TRANSPORTER"/>
    <property type="match status" value="1"/>
</dbReference>
<feature type="region of interest" description="Disordered" evidence="1">
    <location>
        <begin position="48"/>
        <end position="69"/>
    </location>
</feature>